<dbReference type="CDD" id="cd00038">
    <property type="entry name" value="CAP_ED"/>
    <property type="match status" value="1"/>
</dbReference>
<reference evidence="4 5" key="1">
    <citation type="journal article" date="2016" name="Int. J. Syst. Evol. Microbiol.">
        <title>Descriptions of Anaerotaenia torta gen. nov., sp. nov. and Anaerocolumna cellulosilytica gen. nov., sp. nov. isolated from a methanogenic reactor of cattle waste.</title>
        <authorList>
            <person name="Uek A."/>
            <person name="Ohtaki Y."/>
            <person name="Kaku N."/>
            <person name="Ueki K."/>
        </authorList>
    </citation>
    <scope>NUCLEOTIDE SEQUENCE [LARGE SCALE GENOMIC DNA]</scope>
    <source>
        <strain evidence="4 5">SN021</strain>
    </source>
</reference>
<dbReference type="InterPro" id="IPR018490">
    <property type="entry name" value="cNMP-bd_dom_sf"/>
</dbReference>
<dbReference type="Gene3D" id="1.10.10.10">
    <property type="entry name" value="Winged helix-like DNA-binding domain superfamily/Winged helix DNA-binding domain"/>
    <property type="match status" value="1"/>
</dbReference>
<keyword evidence="5" id="KW-1185">Reference proteome</keyword>
<dbReference type="GO" id="GO:0003677">
    <property type="term" value="F:DNA binding"/>
    <property type="evidence" value="ECO:0007669"/>
    <property type="project" value="UniProtKB-KW"/>
</dbReference>
<evidence type="ECO:0000256" key="1">
    <source>
        <dbReference type="ARBA" id="ARBA00023015"/>
    </source>
</evidence>
<evidence type="ECO:0000256" key="2">
    <source>
        <dbReference type="ARBA" id="ARBA00023125"/>
    </source>
</evidence>
<protein>
    <submittedName>
        <fullName evidence="4">Crp/Fnr family transcriptional regulator</fullName>
    </submittedName>
</protein>
<dbReference type="RefSeq" id="WP_184091764.1">
    <property type="nucleotide sequence ID" value="NZ_AP023367.1"/>
</dbReference>
<dbReference type="Pfam" id="PF13545">
    <property type="entry name" value="HTH_Crp_2"/>
    <property type="match status" value="1"/>
</dbReference>
<gene>
    <name evidence="4" type="ORF">acsn021_36610</name>
</gene>
<keyword evidence="3" id="KW-0804">Transcription</keyword>
<dbReference type="GO" id="GO:0003700">
    <property type="term" value="F:DNA-binding transcription factor activity"/>
    <property type="evidence" value="ECO:0007669"/>
    <property type="project" value="TreeGrafter"/>
</dbReference>
<evidence type="ECO:0000256" key="3">
    <source>
        <dbReference type="ARBA" id="ARBA00023163"/>
    </source>
</evidence>
<dbReference type="InterPro" id="IPR014710">
    <property type="entry name" value="RmlC-like_jellyroll"/>
</dbReference>
<name>A0A6S6R9Z7_9FIRM</name>
<dbReference type="PROSITE" id="PS50042">
    <property type="entry name" value="CNMP_BINDING_3"/>
    <property type="match status" value="1"/>
</dbReference>
<dbReference type="AlphaFoldDB" id="A0A6S6R9Z7"/>
<evidence type="ECO:0000313" key="5">
    <source>
        <dbReference type="Proteomes" id="UP000515561"/>
    </source>
</evidence>
<dbReference type="InterPro" id="IPR000595">
    <property type="entry name" value="cNMP-bd_dom"/>
</dbReference>
<dbReference type="PRINTS" id="PR00034">
    <property type="entry name" value="HTHCRP"/>
</dbReference>
<keyword evidence="1" id="KW-0805">Transcription regulation</keyword>
<accession>A0A6S6R9Z7</accession>
<keyword evidence="2" id="KW-0238">DNA-binding</keyword>
<dbReference type="InterPro" id="IPR050397">
    <property type="entry name" value="Env_Response_Regulators"/>
</dbReference>
<dbReference type="SMART" id="SM00419">
    <property type="entry name" value="HTH_CRP"/>
    <property type="match status" value="1"/>
</dbReference>
<dbReference type="EMBL" id="AP023367">
    <property type="protein sequence ID" value="BCJ96092.1"/>
    <property type="molecule type" value="Genomic_DNA"/>
</dbReference>
<sequence length="225" mass="25586">MLSEQDLTYIPQVLTFWDKLSQTQKNQILKNITPVHYEKGSRIHSGGSDCIGVLLIKKGNLRVYILSEDGKEITLYRLRDGNICILSASCILENITFDVHIDAESDCEVLLIDAITYQQLCASNIYAENFANKLVIDAFSDVMWAMEQVLFMSFDKRLAIFLSDEIARNQSDILELTHEQIAKYVGSAREVVSRMLKYFAQEGIVELSRGGVKVIDKKKLRELVI</sequence>
<dbReference type="InterPro" id="IPR036390">
    <property type="entry name" value="WH_DNA-bd_sf"/>
</dbReference>
<dbReference type="Gene3D" id="2.60.120.10">
    <property type="entry name" value="Jelly Rolls"/>
    <property type="match status" value="1"/>
</dbReference>
<dbReference type="InterPro" id="IPR036388">
    <property type="entry name" value="WH-like_DNA-bd_sf"/>
</dbReference>
<evidence type="ECO:0000313" key="4">
    <source>
        <dbReference type="EMBL" id="BCJ96092.1"/>
    </source>
</evidence>
<dbReference type="InterPro" id="IPR012318">
    <property type="entry name" value="HTH_CRP"/>
</dbReference>
<dbReference type="KEGG" id="acel:acsn021_36610"/>
<dbReference type="PANTHER" id="PTHR24567:SF26">
    <property type="entry name" value="REGULATORY PROTEIN YEIL"/>
    <property type="match status" value="1"/>
</dbReference>
<dbReference type="PANTHER" id="PTHR24567">
    <property type="entry name" value="CRP FAMILY TRANSCRIPTIONAL REGULATORY PROTEIN"/>
    <property type="match status" value="1"/>
</dbReference>
<organism evidence="4 5">
    <name type="scientific">Anaerocolumna cellulosilytica</name>
    <dbReference type="NCBI Taxonomy" id="433286"/>
    <lineage>
        <taxon>Bacteria</taxon>
        <taxon>Bacillati</taxon>
        <taxon>Bacillota</taxon>
        <taxon>Clostridia</taxon>
        <taxon>Lachnospirales</taxon>
        <taxon>Lachnospiraceae</taxon>
        <taxon>Anaerocolumna</taxon>
    </lineage>
</organism>
<dbReference type="SUPFAM" id="SSF51206">
    <property type="entry name" value="cAMP-binding domain-like"/>
    <property type="match status" value="1"/>
</dbReference>
<dbReference type="Pfam" id="PF00027">
    <property type="entry name" value="cNMP_binding"/>
    <property type="match status" value="1"/>
</dbReference>
<dbReference type="Proteomes" id="UP000515561">
    <property type="component" value="Chromosome"/>
</dbReference>
<dbReference type="GO" id="GO:0005829">
    <property type="term" value="C:cytosol"/>
    <property type="evidence" value="ECO:0007669"/>
    <property type="project" value="TreeGrafter"/>
</dbReference>
<dbReference type="SUPFAM" id="SSF46785">
    <property type="entry name" value="Winged helix' DNA-binding domain"/>
    <property type="match status" value="1"/>
</dbReference>
<proteinExistence type="predicted"/>
<dbReference type="PROSITE" id="PS51063">
    <property type="entry name" value="HTH_CRP_2"/>
    <property type="match status" value="1"/>
</dbReference>